<sequence>MYRLLFFLSLGTSFDSTTGPPRGGPDCDPGLAMAALDMIEGAFFLYYFLSPSALLCILFRCYGTLYILLENKILLQTQTDRATDTCACTHASSYLVCRPQKPNAASRIGRCLSLRCCWQSIRASIPLRLIVLSPFKGCMPLLLFMRILGTGR</sequence>
<feature type="transmembrane region" description="Helical" evidence="1">
    <location>
        <begin position="47"/>
        <end position="69"/>
    </location>
</feature>
<evidence type="ECO:0000313" key="2">
    <source>
        <dbReference type="EMBL" id="MBW79580.1"/>
    </source>
</evidence>
<name>A0A2M4DPT5_ANODA</name>
<reference evidence="2" key="1">
    <citation type="submission" date="2018-01" db="EMBL/GenBank/DDBJ databases">
        <title>An insight into the sialome of Amazonian anophelines.</title>
        <authorList>
            <person name="Ribeiro J.M."/>
            <person name="Scarpassa V."/>
            <person name="Calvo E."/>
        </authorList>
    </citation>
    <scope>NUCLEOTIDE SEQUENCE</scope>
</reference>
<keyword evidence="1" id="KW-1133">Transmembrane helix</keyword>
<proteinExistence type="predicted"/>
<organism evidence="2">
    <name type="scientific">Anopheles darlingi</name>
    <name type="common">Mosquito</name>
    <dbReference type="NCBI Taxonomy" id="43151"/>
    <lineage>
        <taxon>Eukaryota</taxon>
        <taxon>Metazoa</taxon>
        <taxon>Ecdysozoa</taxon>
        <taxon>Arthropoda</taxon>
        <taxon>Hexapoda</taxon>
        <taxon>Insecta</taxon>
        <taxon>Pterygota</taxon>
        <taxon>Neoptera</taxon>
        <taxon>Endopterygota</taxon>
        <taxon>Diptera</taxon>
        <taxon>Nematocera</taxon>
        <taxon>Culicoidea</taxon>
        <taxon>Culicidae</taxon>
        <taxon>Anophelinae</taxon>
        <taxon>Anopheles</taxon>
    </lineage>
</organism>
<dbReference type="EMBL" id="GGFL01015402">
    <property type="protein sequence ID" value="MBW79580.1"/>
    <property type="molecule type" value="Transcribed_RNA"/>
</dbReference>
<keyword evidence="1" id="KW-0812">Transmembrane</keyword>
<protein>
    <submittedName>
        <fullName evidence="2">Uncharacterized protein</fullName>
    </submittedName>
</protein>
<dbReference type="AlphaFoldDB" id="A0A2M4DPT5"/>
<keyword evidence="1" id="KW-0472">Membrane</keyword>
<evidence type="ECO:0000256" key="1">
    <source>
        <dbReference type="SAM" id="Phobius"/>
    </source>
</evidence>
<accession>A0A2M4DPT5</accession>